<organism evidence="2 3">
    <name type="scientific">Rhodococcus aetherivorans</name>
    <dbReference type="NCBI Taxonomy" id="191292"/>
    <lineage>
        <taxon>Bacteria</taxon>
        <taxon>Bacillati</taxon>
        <taxon>Actinomycetota</taxon>
        <taxon>Actinomycetes</taxon>
        <taxon>Mycobacteriales</taxon>
        <taxon>Nocardiaceae</taxon>
        <taxon>Rhodococcus</taxon>
    </lineage>
</organism>
<evidence type="ECO:0000259" key="1">
    <source>
        <dbReference type="Pfam" id="PF01261"/>
    </source>
</evidence>
<dbReference type="EMBL" id="CP106982">
    <property type="protein sequence ID" value="UYF94740.1"/>
    <property type="molecule type" value="Genomic_DNA"/>
</dbReference>
<evidence type="ECO:0000313" key="3">
    <source>
        <dbReference type="Proteomes" id="UP001163947"/>
    </source>
</evidence>
<keyword evidence="2" id="KW-0413">Isomerase</keyword>
<dbReference type="Gene3D" id="3.20.20.150">
    <property type="entry name" value="Divalent-metal-dependent TIM barrel enzymes"/>
    <property type="match status" value="1"/>
</dbReference>
<accession>A0AA46P563</accession>
<dbReference type="PANTHER" id="PTHR12110">
    <property type="entry name" value="HYDROXYPYRUVATE ISOMERASE"/>
    <property type="match status" value="1"/>
</dbReference>
<dbReference type="InterPro" id="IPR036237">
    <property type="entry name" value="Xyl_isomerase-like_sf"/>
</dbReference>
<protein>
    <submittedName>
        <fullName evidence="2">Sugar phosphate isomerase/epimerase</fullName>
    </submittedName>
</protein>
<sequence length="276" mass="29264">MSTPLGLAALTVLDTPPLQHVDLAERHGFDTIGLRLLPAAPGTTAYPLHEDDAALSALVRRLADSPVQVFDLEIIRLGPDFDPSDYAPLLEAGARLGARAVLVGGDDPDRARLTDSYARLAELCASYGIVASLEFMPWTAVPDAKTAVEIVAGADGPARSVLVDALHVARSSTTVGELAAIPREWLHYAQMCDGATPAPRDHAELIRHAREERLVPGTGGIDLPAIWSALPEGLPVSIELPNEPLRQAIGTDAWLEQLVTATRAVLGRVPATAIVE</sequence>
<dbReference type="GeneID" id="83619329"/>
<gene>
    <name evidence="2" type="ORF">OCS65_02890</name>
</gene>
<dbReference type="SUPFAM" id="SSF51658">
    <property type="entry name" value="Xylose isomerase-like"/>
    <property type="match status" value="1"/>
</dbReference>
<dbReference type="PANTHER" id="PTHR12110:SF48">
    <property type="entry name" value="BLL3656 PROTEIN"/>
    <property type="match status" value="1"/>
</dbReference>
<dbReference type="AlphaFoldDB" id="A0AA46P563"/>
<name>A0AA46P563_9NOCA</name>
<dbReference type="RefSeq" id="WP_263508722.1">
    <property type="nucleotide sequence ID" value="NZ_CP106982.1"/>
</dbReference>
<dbReference type="InterPro" id="IPR013022">
    <property type="entry name" value="Xyl_isomerase-like_TIM-brl"/>
</dbReference>
<dbReference type="Proteomes" id="UP001163947">
    <property type="component" value="Chromosome"/>
</dbReference>
<feature type="domain" description="Xylose isomerase-like TIM barrel" evidence="1">
    <location>
        <begin position="21"/>
        <end position="247"/>
    </location>
</feature>
<dbReference type="GO" id="GO:0016853">
    <property type="term" value="F:isomerase activity"/>
    <property type="evidence" value="ECO:0007669"/>
    <property type="project" value="UniProtKB-KW"/>
</dbReference>
<evidence type="ECO:0000313" key="2">
    <source>
        <dbReference type="EMBL" id="UYF94740.1"/>
    </source>
</evidence>
<reference evidence="2" key="1">
    <citation type="submission" date="2022-09" db="EMBL/GenBank/DDBJ databases">
        <title>The genome sequence of Rhodococcus aetherivorans N1.</title>
        <authorList>
            <person name="Jiang W."/>
        </authorList>
    </citation>
    <scope>NUCLEOTIDE SEQUENCE</scope>
    <source>
        <strain evidence="2">N1</strain>
    </source>
</reference>
<proteinExistence type="predicted"/>
<dbReference type="Pfam" id="PF01261">
    <property type="entry name" value="AP_endonuc_2"/>
    <property type="match status" value="1"/>
</dbReference>
<dbReference type="InterPro" id="IPR050312">
    <property type="entry name" value="IolE/XylAMocC-like"/>
</dbReference>